<evidence type="ECO:0000313" key="4">
    <source>
        <dbReference type="EMBL" id="RDI56151.1"/>
    </source>
</evidence>
<dbReference type="Proteomes" id="UP000254518">
    <property type="component" value="Unassembled WGS sequence"/>
</dbReference>
<feature type="domain" description="IPT/TIG" evidence="3">
    <location>
        <begin position="122"/>
        <end position="210"/>
    </location>
</feature>
<dbReference type="Gene3D" id="2.60.40.10">
    <property type="entry name" value="Immunoglobulins"/>
    <property type="match status" value="1"/>
</dbReference>
<evidence type="ECO:0000256" key="2">
    <source>
        <dbReference type="SAM" id="SignalP"/>
    </source>
</evidence>
<dbReference type="SUPFAM" id="SSF81296">
    <property type="entry name" value="E set domains"/>
    <property type="match status" value="1"/>
</dbReference>
<dbReference type="InterPro" id="IPR041286">
    <property type="entry name" value="MBG_2"/>
</dbReference>
<sequence length="1504" mass="155259">MKTFLLKSRFLISFFLIANLFCVSVAFGQATVTTDKLDYAPGEIAIVTGSGWTGDTLVDLHFEEDPFVDHIHEYHDIPVNPDGTFRVEFPILDRHLGVTFTLTAEGKQTGGTAVYVFTDSHIVDSFTPTSGPTSGGTSININGSGFGPATQAGTWMVKFGSLPAVSAVRNSSNSLTVISPPHPAGPVSITVYPSNQITDPVTAGASFTYTGASTTTLTVSNASGTYNGTTNLTATLTSGSPAIGVSSKTITFSLNGTSVGTGVTNASGIATLNNVSLSGINAGSYPTGVSASFTADAAYSGSTGSNNLAVNKATPTATLAVSNTPQTYTGIGQAATVTISASSVLGVVSNILTGGAANQTAAATYAVTANFVPTDNTNYNTLTGLSVGNFVIEKATPTISVSGTQTFTYNGSAQGPSTISYNGDGTTSLLYTNTSGATYSSATAPTNAGSYQVVASATAGTNYNSGSSEAYLFTIDRALLTITANDDTKDYGTLKTFLGTAFTSVGLLNSDAVSSVGLTSTGSGLTAIVGNYDIVASAAVGTGLDNYNISYVDGELVVGKVALTITANDDTKDYGTLKTFLGTAFTSVGLLNSDTVSSVSLTSTGSGLTAIVGNYDIVASAAVGTGLDNYNISYVDGELEVKAVDLVIINTDRSKVYGETLTNANYSGSITGVVAGDVITVTRASVGDAANATAAGSPYAIIGTLVDPGSRLVNYTVTNLDGVLTVEKAPLTVVNTDRSKVYGAVLMNADYAGSITGIQANDNITVTRASTGGVANATVAGSTYPIVGTLVDPDNRLANYTISNPDGALTVTKADLTVVNTSRSKVYGTVLTNADYTGSITGIQAGDNITITRASTGGVANATVAGSTYPIVGTLVDPDNRLANYTVSNPDGALTVTKADLTVVNTSRSKVYGTVLTNADYTGSITGIQAGDNITITRASTGGVANATVVAPGPTYPIIGTLADPNGRLANYTVTNPNGVLTITPAPVNSSVSVNPTTVQYSDQVTFTARIVGGAPLVTGGPQAAVSATFRVGTQTMGTATFAVSGLDLVATATYELVESVVGQMSPGSRTVTAVINGADSNFGISNLAPTNTLTINKEDAWVDYTGDIMKATASSSTRSATVALKANIFDISVPGNPAYDVFPGDIRNAKVKFVNRESGADISGWIPVTTLLNPTDTKVGTVSYNHTVNLPSNADYIFLNVGVIVDNGYYIRNNQDDNTVVTVYLPVGDFITGGGYIVPTQSIGTMASTSGKKVNFGFNVKFNKTGKNLNGNMNIIFRRLESDGIVHSYQIKANAMLSLGVNATNQASQTAEYVSKTNLTDITNPLSPVSKGGNKYLYVKMTDNGEPGLNDMISFVLVEGTVDPTVPANIIFSSNWVSFKTQQMKLAGGNLKVQSGFNLGIPTARTDLEPVTVKQEIELPTDAITFNVIAYPNPSNQYFNVELKGVSTEKVDIKVYDVLGRTIKHVESINGQPVRFGDDLPSGTYIAIITQGTNQKTVRLIKQ</sequence>
<comment type="caution">
    <text evidence="4">The sequence shown here is derived from an EMBL/GenBank/DDBJ whole genome shotgun (WGS) entry which is preliminary data.</text>
</comment>
<dbReference type="Pfam" id="PF01833">
    <property type="entry name" value="TIG"/>
    <property type="match status" value="1"/>
</dbReference>
<dbReference type="SMART" id="SM00429">
    <property type="entry name" value="IPT"/>
    <property type="match status" value="1"/>
</dbReference>
<name>A0ABX9HXT2_9FLAO</name>
<proteinExistence type="predicted"/>
<dbReference type="RefSeq" id="WP_114753928.1">
    <property type="nucleotide sequence ID" value="NZ_QQBA01000005.1"/>
</dbReference>
<feature type="chain" id="PRO_5046327647" evidence="2">
    <location>
        <begin position="29"/>
        <end position="1504"/>
    </location>
</feature>
<reference evidence="4 5" key="1">
    <citation type="submission" date="2018-07" db="EMBL/GenBank/DDBJ databases">
        <title>Genomic Encyclopedia of Type Strains, Phase IV (KMG-IV): sequencing the most valuable type-strain genomes for metagenomic binning, comparative biology and taxonomic classification.</title>
        <authorList>
            <person name="Goeker M."/>
        </authorList>
    </citation>
    <scope>NUCLEOTIDE SEQUENCE [LARGE SCALE GENOMIC DNA]</scope>
    <source>
        <strain evidence="4 5">DSM 19728</strain>
    </source>
</reference>
<organism evidence="4 5">
    <name type="scientific">Flavobacterium glaciei</name>
    <dbReference type="NCBI Taxonomy" id="386300"/>
    <lineage>
        <taxon>Bacteria</taxon>
        <taxon>Pseudomonadati</taxon>
        <taxon>Bacteroidota</taxon>
        <taxon>Flavobacteriia</taxon>
        <taxon>Flavobacteriales</taxon>
        <taxon>Flavobacteriaceae</taxon>
        <taxon>Flavobacterium</taxon>
    </lineage>
</organism>
<dbReference type="NCBIfam" id="TIGR04183">
    <property type="entry name" value="Por_Secre_tail"/>
    <property type="match status" value="1"/>
</dbReference>
<dbReference type="InterPro" id="IPR026444">
    <property type="entry name" value="Secre_tail"/>
</dbReference>
<feature type="signal peptide" evidence="2">
    <location>
        <begin position="1"/>
        <end position="28"/>
    </location>
</feature>
<dbReference type="Pfam" id="PF18676">
    <property type="entry name" value="MBG_2"/>
    <property type="match status" value="3"/>
</dbReference>
<evidence type="ECO:0000256" key="1">
    <source>
        <dbReference type="ARBA" id="ARBA00022729"/>
    </source>
</evidence>
<dbReference type="CDD" id="cd00102">
    <property type="entry name" value="IPT"/>
    <property type="match status" value="1"/>
</dbReference>
<protein>
    <submittedName>
        <fullName evidence="4">Secreted protein (Por secretion system target)</fullName>
    </submittedName>
</protein>
<dbReference type="Pfam" id="PF18962">
    <property type="entry name" value="Por_Secre_tail"/>
    <property type="match status" value="1"/>
</dbReference>
<evidence type="ECO:0000259" key="3">
    <source>
        <dbReference type="SMART" id="SM00429"/>
    </source>
</evidence>
<evidence type="ECO:0000313" key="5">
    <source>
        <dbReference type="Proteomes" id="UP000254518"/>
    </source>
</evidence>
<accession>A0ABX9HXT2</accession>
<dbReference type="InterPro" id="IPR013783">
    <property type="entry name" value="Ig-like_fold"/>
</dbReference>
<dbReference type="EMBL" id="QQBA01000005">
    <property type="protein sequence ID" value="RDI56151.1"/>
    <property type="molecule type" value="Genomic_DNA"/>
</dbReference>
<dbReference type="InterPro" id="IPR014756">
    <property type="entry name" value="Ig_E-set"/>
</dbReference>
<keyword evidence="5" id="KW-1185">Reference proteome</keyword>
<keyword evidence="1 2" id="KW-0732">Signal</keyword>
<gene>
    <name evidence="4" type="ORF">DFR66_10516</name>
</gene>
<dbReference type="InterPro" id="IPR002909">
    <property type="entry name" value="IPT_dom"/>
</dbReference>